<dbReference type="Proteomes" id="UP001381693">
    <property type="component" value="Unassembled WGS sequence"/>
</dbReference>
<name>A0AAN8WAE9_HALRR</name>
<evidence type="ECO:0000256" key="2">
    <source>
        <dbReference type="ARBA" id="ARBA00022692"/>
    </source>
</evidence>
<organism evidence="8 9">
    <name type="scientific">Halocaridina rubra</name>
    <name type="common">Hawaiian red shrimp</name>
    <dbReference type="NCBI Taxonomy" id="373956"/>
    <lineage>
        <taxon>Eukaryota</taxon>
        <taxon>Metazoa</taxon>
        <taxon>Ecdysozoa</taxon>
        <taxon>Arthropoda</taxon>
        <taxon>Crustacea</taxon>
        <taxon>Multicrustacea</taxon>
        <taxon>Malacostraca</taxon>
        <taxon>Eumalacostraca</taxon>
        <taxon>Eucarida</taxon>
        <taxon>Decapoda</taxon>
        <taxon>Pleocyemata</taxon>
        <taxon>Caridea</taxon>
        <taxon>Atyoidea</taxon>
        <taxon>Atyidae</taxon>
        <taxon>Halocaridina</taxon>
    </lineage>
</organism>
<dbReference type="Pfam" id="PF01825">
    <property type="entry name" value="GPS"/>
    <property type="match status" value="1"/>
</dbReference>
<dbReference type="Gene3D" id="2.60.220.50">
    <property type="match status" value="1"/>
</dbReference>
<dbReference type="PANTHER" id="PTHR10877:SF150">
    <property type="entry name" value="REJ DOMAIN-CONTAINING PROTEIN"/>
    <property type="match status" value="1"/>
</dbReference>
<dbReference type="SUPFAM" id="SSF49723">
    <property type="entry name" value="Lipase/lipooxygenase domain (PLAT/LH2 domain)"/>
    <property type="match status" value="1"/>
</dbReference>
<dbReference type="Gene3D" id="2.60.60.20">
    <property type="entry name" value="PLAT/LH2 domain"/>
    <property type="match status" value="1"/>
</dbReference>
<dbReference type="GO" id="GO:0016020">
    <property type="term" value="C:membrane"/>
    <property type="evidence" value="ECO:0007669"/>
    <property type="project" value="UniProtKB-SubCell"/>
</dbReference>
<reference evidence="8 9" key="1">
    <citation type="submission" date="2023-11" db="EMBL/GenBank/DDBJ databases">
        <title>Halocaridina rubra genome assembly.</title>
        <authorList>
            <person name="Smith C."/>
        </authorList>
    </citation>
    <scope>NUCLEOTIDE SEQUENCE [LARGE SCALE GENOMIC DNA]</scope>
    <source>
        <strain evidence="8">EP-1</strain>
        <tissue evidence="8">Whole</tissue>
    </source>
</reference>
<evidence type="ECO:0000256" key="1">
    <source>
        <dbReference type="ARBA" id="ARBA00004370"/>
    </source>
</evidence>
<dbReference type="InterPro" id="IPR051223">
    <property type="entry name" value="Polycystin"/>
</dbReference>
<evidence type="ECO:0000256" key="3">
    <source>
        <dbReference type="ARBA" id="ARBA00022989"/>
    </source>
</evidence>
<comment type="caution">
    <text evidence="5">Lacks conserved residue(s) required for the propagation of feature annotation.</text>
</comment>
<dbReference type="InterPro" id="IPR001024">
    <property type="entry name" value="PLAT/LH2_dom"/>
</dbReference>
<protein>
    <recommendedName>
        <fullName evidence="7">PLAT domain-containing protein</fullName>
    </recommendedName>
</protein>
<evidence type="ECO:0000313" key="8">
    <source>
        <dbReference type="EMBL" id="KAK7019745.1"/>
    </source>
</evidence>
<sequence>MKCAEAVCGRRLTGGSKRKGSDWWNEQVSAVVVEKKWVRKGECGMESYTTGASSLALGTKVLDLEISNRDLTPLKIEGLQNPVLLDIPRTLGKMGVNDFSDPVFVNATVAAVESVIPVVYSVVNISYNDSSLNIEITPEHDNHQLFIISSGQVVPTLQKHQWFTMIRDIPTKRGGTYDWFISSSEINATGRHFIGVGEFIPDFDVSLMEDPVGNNINRSVLQNVSVNYSLRTFSSGCYFFNKESKDWFADGLQVIYSDYNITRCTSNHLTSFGAGLFLPPNTIDFSFVFANMGFSDNITIYLTLILCSAIFILLLIYARYKDKKDIEKLGAAPLPDNKVQDKYLYEMLIFTGNLKGAQTDSTVQFVLSGTHEETDVRTLGDEKRKILRKDGTDAEYENTTPVPCMS</sequence>
<dbReference type="GO" id="GO:0050982">
    <property type="term" value="P:detection of mechanical stimulus"/>
    <property type="evidence" value="ECO:0007669"/>
    <property type="project" value="TreeGrafter"/>
</dbReference>
<proteinExistence type="predicted"/>
<evidence type="ECO:0000256" key="4">
    <source>
        <dbReference type="ARBA" id="ARBA00023136"/>
    </source>
</evidence>
<dbReference type="GO" id="GO:0005262">
    <property type="term" value="F:calcium channel activity"/>
    <property type="evidence" value="ECO:0007669"/>
    <property type="project" value="TreeGrafter"/>
</dbReference>
<evidence type="ECO:0000259" key="7">
    <source>
        <dbReference type="PROSITE" id="PS50095"/>
    </source>
</evidence>
<keyword evidence="3 6" id="KW-1133">Transmembrane helix</keyword>
<evidence type="ECO:0000256" key="5">
    <source>
        <dbReference type="PROSITE-ProRule" id="PRU00152"/>
    </source>
</evidence>
<dbReference type="InterPro" id="IPR000203">
    <property type="entry name" value="GPS"/>
</dbReference>
<feature type="transmembrane region" description="Helical" evidence="6">
    <location>
        <begin position="298"/>
        <end position="318"/>
    </location>
</feature>
<dbReference type="PANTHER" id="PTHR10877">
    <property type="entry name" value="POLYCYSTIN FAMILY MEMBER"/>
    <property type="match status" value="1"/>
</dbReference>
<dbReference type="PROSITE" id="PS50095">
    <property type="entry name" value="PLAT"/>
    <property type="match status" value="1"/>
</dbReference>
<feature type="domain" description="PLAT" evidence="7">
    <location>
        <begin position="343"/>
        <end position="406"/>
    </location>
</feature>
<comment type="caution">
    <text evidence="8">The sequence shown here is derived from an EMBL/GenBank/DDBJ whole genome shotgun (WGS) entry which is preliminary data.</text>
</comment>
<dbReference type="InterPro" id="IPR036392">
    <property type="entry name" value="PLAT/LH2_dom_sf"/>
</dbReference>
<accession>A0AAN8WAE9</accession>
<keyword evidence="4 6" id="KW-0472">Membrane</keyword>
<dbReference type="SMART" id="SM00303">
    <property type="entry name" value="GPS"/>
    <property type="match status" value="1"/>
</dbReference>
<keyword evidence="2 6" id="KW-0812">Transmembrane</keyword>
<dbReference type="AlphaFoldDB" id="A0AAN8WAE9"/>
<dbReference type="EMBL" id="JAXCGZ010022977">
    <property type="protein sequence ID" value="KAK7019745.1"/>
    <property type="molecule type" value="Genomic_DNA"/>
</dbReference>
<comment type="subcellular location">
    <subcellularLocation>
        <location evidence="1">Membrane</location>
    </subcellularLocation>
</comment>
<gene>
    <name evidence="8" type="ORF">SK128_004764</name>
</gene>
<dbReference type="InterPro" id="IPR046338">
    <property type="entry name" value="GAIN_dom_sf"/>
</dbReference>
<evidence type="ECO:0000256" key="6">
    <source>
        <dbReference type="SAM" id="Phobius"/>
    </source>
</evidence>
<evidence type="ECO:0000313" key="9">
    <source>
        <dbReference type="Proteomes" id="UP001381693"/>
    </source>
</evidence>
<keyword evidence="9" id="KW-1185">Reference proteome</keyword>